<organism evidence="5 6">
    <name type="scientific">Claveliimonas bilis</name>
    <dbReference type="NCBI Taxonomy" id="3028070"/>
    <lineage>
        <taxon>Bacteria</taxon>
        <taxon>Bacillati</taxon>
        <taxon>Bacillota</taxon>
        <taxon>Clostridia</taxon>
        <taxon>Lachnospirales</taxon>
        <taxon>Lachnospiraceae</taxon>
        <taxon>Claveliimonas</taxon>
    </lineage>
</organism>
<dbReference type="CDD" id="cd07377">
    <property type="entry name" value="WHTH_GntR"/>
    <property type="match status" value="1"/>
</dbReference>
<proteinExistence type="predicted"/>
<keyword evidence="3" id="KW-0804">Transcription</keyword>
<dbReference type="Gene3D" id="1.10.10.10">
    <property type="entry name" value="Winged helix-like DNA-binding domain superfamily/Winged helix DNA-binding domain"/>
    <property type="match status" value="1"/>
</dbReference>
<evidence type="ECO:0000259" key="4">
    <source>
        <dbReference type="PROSITE" id="PS50949"/>
    </source>
</evidence>
<feature type="domain" description="HTH gntR-type" evidence="4">
    <location>
        <begin position="9"/>
        <end position="77"/>
    </location>
</feature>
<dbReference type="SMART" id="SM00345">
    <property type="entry name" value="HTH_GNTR"/>
    <property type="match status" value="1"/>
</dbReference>
<accession>A0ABM8IC96</accession>
<evidence type="ECO:0000313" key="6">
    <source>
        <dbReference type="Proteomes" id="UP001305815"/>
    </source>
</evidence>
<evidence type="ECO:0000313" key="5">
    <source>
        <dbReference type="EMBL" id="BDZ77904.1"/>
    </source>
</evidence>
<dbReference type="SUPFAM" id="SSF46785">
    <property type="entry name" value="Winged helix' DNA-binding domain"/>
    <property type="match status" value="1"/>
</dbReference>
<name>A0ABM8IC96_9FIRM</name>
<protein>
    <submittedName>
        <fullName evidence="5">GntR family transcriptional regulator</fullName>
    </submittedName>
</protein>
<dbReference type="PROSITE" id="PS50949">
    <property type="entry name" value="HTH_GNTR"/>
    <property type="match status" value="1"/>
</dbReference>
<gene>
    <name evidence="5" type="ORF">Lac1_20870</name>
</gene>
<evidence type="ECO:0000256" key="3">
    <source>
        <dbReference type="ARBA" id="ARBA00023163"/>
    </source>
</evidence>
<evidence type="ECO:0000256" key="1">
    <source>
        <dbReference type="ARBA" id="ARBA00023015"/>
    </source>
</evidence>
<keyword evidence="6" id="KW-1185">Reference proteome</keyword>
<dbReference type="RefSeq" id="WP_230105733.1">
    <property type="nucleotide sequence ID" value="NZ_AP024845.1"/>
</dbReference>
<keyword evidence="1" id="KW-0805">Transcription regulation</keyword>
<sequence>MPWELDNDRPIYLQLMERIQRDIISGVYKPGDKLPSVRDLAVEAAVNPNTMQKALSELERSGLVYAQRTSGRFITEDEAMLKKMKQEQAASHIHEFFEKMRSLGFQDEETLALLQEAIKGEH</sequence>
<evidence type="ECO:0000256" key="2">
    <source>
        <dbReference type="ARBA" id="ARBA00023125"/>
    </source>
</evidence>
<dbReference type="Proteomes" id="UP001305815">
    <property type="component" value="Chromosome"/>
</dbReference>
<dbReference type="InterPro" id="IPR036390">
    <property type="entry name" value="WH_DNA-bd_sf"/>
</dbReference>
<dbReference type="InterPro" id="IPR000524">
    <property type="entry name" value="Tscrpt_reg_HTH_GntR"/>
</dbReference>
<reference evidence="6" key="1">
    <citation type="journal article" date="2023" name="Int. J. Syst. Evol. Microbiol.">
        <title>Claveliimonas bilis gen. nov., sp. nov., deoxycholic acid-producing bacteria isolated from human faeces, and reclassification of Sellimonas monacensis Zenner et al. 2021 as Claveliimonas monacensis comb. nov.</title>
        <authorList>
            <person name="Hisatomi A."/>
            <person name="Kastawa N.W.E.P.G."/>
            <person name="Song I."/>
            <person name="Ohkuma M."/>
            <person name="Fukiya S."/>
            <person name="Sakamoto M."/>
        </authorList>
    </citation>
    <scope>NUCLEOTIDE SEQUENCE [LARGE SCALE GENOMIC DNA]</scope>
    <source>
        <strain evidence="6">12BBH14</strain>
    </source>
</reference>
<keyword evidence="2" id="KW-0238">DNA-binding</keyword>
<dbReference type="PANTHER" id="PTHR38445">
    <property type="entry name" value="HTH-TYPE TRANSCRIPTIONAL REPRESSOR YTRA"/>
    <property type="match status" value="1"/>
</dbReference>
<dbReference type="InterPro" id="IPR036388">
    <property type="entry name" value="WH-like_DNA-bd_sf"/>
</dbReference>
<dbReference type="PANTHER" id="PTHR38445:SF6">
    <property type="entry name" value="GNTR-FAMILY TRANSCRIPTIONAL REGULATOR"/>
    <property type="match status" value="1"/>
</dbReference>
<dbReference type="EMBL" id="AP027742">
    <property type="protein sequence ID" value="BDZ77904.1"/>
    <property type="molecule type" value="Genomic_DNA"/>
</dbReference>
<dbReference type="Pfam" id="PF00392">
    <property type="entry name" value="GntR"/>
    <property type="match status" value="1"/>
</dbReference>